<evidence type="ECO:0000313" key="2">
    <source>
        <dbReference type="EMBL" id="CAH3168266.1"/>
    </source>
</evidence>
<dbReference type="InterPro" id="IPR012337">
    <property type="entry name" value="RNaseH-like_sf"/>
</dbReference>
<dbReference type="EMBL" id="CALNXJ010000175">
    <property type="protein sequence ID" value="CAH3168266.1"/>
    <property type="molecule type" value="Genomic_DNA"/>
</dbReference>
<gene>
    <name evidence="2" type="ORF">PMEA_00008634</name>
</gene>
<dbReference type="SUPFAM" id="SSF53098">
    <property type="entry name" value="Ribonuclease H-like"/>
    <property type="match status" value="1"/>
</dbReference>
<evidence type="ECO:0000313" key="3">
    <source>
        <dbReference type="Proteomes" id="UP001159428"/>
    </source>
</evidence>
<dbReference type="PANTHER" id="PTHR45749">
    <property type="match status" value="1"/>
</dbReference>
<dbReference type="Proteomes" id="UP001159428">
    <property type="component" value="Unassembled WGS sequence"/>
</dbReference>
<keyword evidence="3" id="KW-1185">Reference proteome</keyword>
<dbReference type="Pfam" id="PF14291">
    <property type="entry name" value="DUF4371"/>
    <property type="match status" value="1"/>
</dbReference>
<feature type="domain" description="TTF-type" evidence="1">
    <location>
        <begin position="57"/>
        <end position="145"/>
    </location>
</feature>
<dbReference type="PANTHER" id="PTHR45749:SF21">
    <property type="entry name" value="DUF4371 DOMAIN-CONTAINING PROTEIN"/>
    <property type="match status" value="1"/>
</dbReference>
<organism evidence="2 3">
    <name type="scientific">Pocillopora meandrina</name>
    <dbReference type="NCBI Taxonomy" id="46732"/>
    <lineage>
        <taxon>Eukaryota</taxon>
        <taxon>Metazoa</taxon>
        <taxon>Cnidaria</taxon>
        <taxon>Anthozoa</taxon>
        <taxon>Hexacorallia</taxon>
        <taxon>Scleractinia</taxon>
        <taxon>Astrocoeniina</taxon>
        <taxon>Pocilloporidae</taxon>
        <taxon>Pocillopora</taxon>
    </lineage>
</organism>
<dbReference type="InterPro" id="IPR025398">
    <property type="entry name" value="DUF4371"/>
</dbReference>
<accession>A0AAU9Y6G5</accession>
<evidence type="ECO:0000259" key="1">
    <source>
        <dbReference type="SMART" id="SM00597"/>
    </source>
</evidence>
<sequence>MTRGDPVCRREDCSPFDIGLVFDEIHNYSPHQKLEFVENVWKPGELFDFPVSMKNGKSRKFVSGWLKRFPWLAYSKYFDGAFCLACVCFGVQCGRNANKLDKLLKSPLTNWTSAASRLTKHSLGNCEIHNFSMTAMNDFKRMMQRGAVPIDQQLNNIVQQQIARNREILKSLFKTIIFCGKNNIPLRGRRDDDPTNAALTGNFQALLEFRVDSGDQTLQQHLDTAPRNVTYISKTIQNEMIETVGAHILNDLSQEIRNSKYFSVMADEAADISNKENVSVVIRFLDTTKTIREEFIGYYICEEGLTGEAIKDIITAAVANLGLTMEDCRGQCYDGAGNMAGRLNGASSLISAEHEKAIYVHCMNHRLNLCIADTCQLPIVRNMMDIVQRFLIFLTTLPSINNI</sequence>
<dbReference type="InterPro" id="IPR006580">
    <property type="entry name" value="Znf_TTF"/>
</dbReference>
<dbReference type="AlphaFoldDB" id="A0AAU9Y6G5"/>
<dbReference type="SMART" id="SM00597">
    <property type="entry name" value="ZnF_TTF"/>
    <property type="match status" value="1"/>
</dbReference>
<comment type="caution">
    <text evidence="2">The sequence shown here is derived from an EMBL/GenBank/DDBJ whole genome shotgun (WGS) entry which is preliminary data.</text>
</comment>
<protein>
    <recommendedName>
        <fullName evidence="1">TTF-type domain-containing protein</fullName>
    </recommendedName>
</protein>
<proteinExistence type="predicted"/>
<name>A0AAU9Y6G5_9CNID</name>
<reference evidence="2 3" key="1">
    <citation type="submission" date="2022-05" db="EMBL/GenBank/DDBJ databases">
        <authorList>
            <consortium name="Genoscope - CEA"/>
            <person name="William W."/>
        </authorList>
    </citation>
    <scope>NUCLEOTIDE SEQUENCE [LARGE SCALE GENOMIC DNA]</scope>
</reference>